<comment type="caution">
    <text evidence="2">The sequence shown here is derived from an EMBL/GenBank/DDBJ whole genome shotgun (WGS) entry which is preliminary data.</text>
</comment>
<keyword evidence="1" id="KW-1133">Transmembrane helix</keyword>
<reference evidence="2" key="1">
    <citation type="submission" date="2020-10" db="EMBL/GenBank/DDBJ databases">
        <authorList>
            <person name="Gilroy R."/>
        </authorList>
    </citation>
    <scope>NUCLEOTIDE SEQUENCE</scope>
    <source>
        <strain evidence="2">ChiSjej4B22-9803</strain>
    </source>
</reference>
<dbReference type="EMBL" id="DVND01000080">
    <property type="protein sequence ID" value="HIU48318.1"/>
    <property type="molecule type" value="Genomic_DNA"/>
</dbReference>
<evidence type="ECO:0000256" key="1">
    <source>
        <dbReference type="SAM" id="Phobius"/>
    </source>
</evidence>
<reference evidence="2" key="2">
    <citation type="journal article" date="2021" name="PeerJ">
        <title>Extensive microbial diversity within the chicken gut microbiome revealed by metagenomics and culture.</title>
        <authorList>
            <person name="Gilroy R."/>
            <person name="Ravi A."/>
            <person name="Getino M."/>
            <person name="Pursley I."/>
            <person name="Horton D.L."/>
            <person name="Alikhan N.F."/>
            <person name="Baker D."/>
            <person name="Gharbi K."/>
            <person name="Hall N."/>
            <person name="Watson M."/>
            <person name="Adriaenssens E.M."/>
            <person name="Foster-Nyarko E."/>
            <person name="Jarju S."/>
            <person name="Secka A."/>
            <person name="Antonio M."/>
            <person name="Oren A."/>
            <person name="Chaudhuri R.R."/>
            <person name="La Ragione R."/>
            <person name="Hildebrand F."/>
            <person name="Pallen M.J."/>
        </authorList>
    </citation>
    <scope>NUCLEOTIDE SEQUENCE</scope>
    <source>
        <strain evidence="2">ChiSjej4B22-9803</strain>
    </source>
</reference>
<keyword evidence="1" id="KW-0812">Transmembrane</keyword>
<evidence type="ECO:0000313" key="3">
    <source>
        <dbReference type="Proteomes" id="UP000824111"/>
    </source>
</evidence>
<feature type="transmembrane region" description="Helical" evidence="1">
    <location>
        <begin position="46"/>
        <end position="62"/>
    </location>
</feature>
<keyword evidence="1" id="KW-0472">Membrane</keyword>
<dbReference type="AlphaFoldDB" id="A0A9D1LUI6"/>
<gene>
    <name evidence="2" type="ORF">IAB04_03060</name>
</gene>
<protein>
    <submittedName>
        <fullName evidence="2">Uncharacterized protein</fullName>
    </submittedName>
</protein>
<accession>A0A9D1LUI6</accession>
<sequence>MKYFAIGVLLLLAAVALFMTYRAKFVLKKFLKREEPDEKEVLRVKLAALVIGVVVFILAITCL</sequence>
<proteinExistence type="predicted"/>
<name>A0A9D1LUI6_9FIRM</name>
<evidence type="ECO:0000313" key="2">
    <source>
        <dbReference type="EMBL" id="HIU48318.1"/>
    </source>
</evidence>
<organism evidence="2 3">
    <name type="scientific">Candidatus Avimonoglobus intestinipullorum</name>
    <dbReference type="NCBI Taxonomy" id="2840699"/>
    <lineage>
        <taxon>Bacteria</taxon>
        <taxon>Bacillati</taxon>
        <taxon>Bacillota</taxon>
        <taxon>Clostridia</taxon>
        <taxon>Eubacteriales</taxon>
        <taxon>Candidatus Avimonoglobus</taxon>
    </lineage>
</organism>
<dbReference type="Proteomes" id="UP000824111">
    <property type="component" value="Unassembled WGS sequence"/>
</dbReference>